<dbReference type="GO" id="GO:0003700">
    <property type="term" value="F:DNA-binding transcription factor activity"/>
    <property type="evidence" value="ECO:0007669"/>
    <property type="project" value="InterPro"/>
</dbReference>
<dbReference type="PANTHER" id="PTHR42756">
    <property type="entry name" value="TRANSCRIPTIONAL REGULATOR, MARR"/>
    <property type="match status" value="1"/>
</dbReference>
<name>K1T0Y7_9ZZZZ</name>
<sequence length="109" mass="12243">FLMQETESGKQIYQRDLEARFHTNRSSITTMLQGMEQSGFITREVVAKDARLKSLVPTEKGRQCAAAIHQCISDFEHDLQNGVSAQELEAIQGTLHKLIENAKAIRGKN</sequence>
<evidence type="ECO:0000256" key="1">
    <source>
        <dbReference type="ARBA" id="ARBA00023015"/>
    </source>
</evidence>
<evidence type="ECO:0000256" key="2">
    <source>
        <dbReference type="ARBA" id="ARBA00023125"/>
    </source>
</evidence>
<dbReference type="Gene3D" id="1.10.10.10">
    <property type="entry name" value="Winged helix-like DNA-binding domain superfamily/Winged helix DNA-binding domain"/>
    <property type="match status" value="1"/>
</dbReference>
<evidence type="ECO:0000256" key="3">
    <source>
        <dbReference type="ARBA" id="ARBA00023163"/>
    </source>
</evidence>
<dbReference type="PANTHER" id="PTHR42756:SF1">
    <property type="entry name" value="TRANSCRIPTIONAL REPRESSOR OF EMRAB OPERON"/>
    <property type="match status" value="1"/>
</dbReference>
<keyword evidence="3" id="KW-0804">Transcription</keyword>
<keyword evidence="1" id="KW-0805">Transcription regulation</keyword>
<comment type="caution">
    <text evidence="5">The sequence shown here is derived from an EMBL/GenBank/DDBJ whole genome shotgun (WGS) entry which is preliminary data.</text>
</comment>
<dbReference type="InterPro" id="IPR036388">
    <property type="entry name" value="WH-like_DNA-bd_sf"/>
</dbReference>
<feature type="domain" description="HTH marR-type" evidence="4">
    <location>
        <begin position="1"/>
        <end position="100"/>
    </location>
</feature>
<gene>
    <name evidence="5" type="ORF">LEA_11296</name>
</gene>
<dbReference type="Pfam" id="PF01047">
    <property type="entry name" value="MarR"/>
    <property type="match status" value="1"/>
</dbReference>
<dbReference type="InterPro" id="IPR036390">
    <property type="entry name" value="WH_DNA-bd_sf"/>
</dbReference>
<evidence type="ECO:0000313" key="5">
    <source>
        <dbReference type="EMBL" id="EKC63523.1"/>
    </source>
</evidence>
<feature type="non-terminal residue" evidence="5">
    <location>
        <position position="1"/>
    </location>
</feature>
<dbReference type="InterPro" id="IPR000835">
    <property type="entry name" value="HTH_MarR-typ"/>
</dbReference>
<proteinExistence type="predicted"/>
<dbReference type="PROSITE" id="PS50995">
    <property type="entry name" value="HTH_MARR_2"/>
    <property type="match status" value="1"/>
</dbReference>
<dbReference type="GO" id="GO:0003677">
    <property type="term" value="F:DNA binding"/>
    <property type="evidence" value="ECO:0007669"/>
    <property type="project" value="UniProtKB-KW"/>
</dbReference>
<reference evidence="5" key="1">
    <citation type="journal article" date="2013" name="Environ. Microbiol.">
        <title>Microbiota from the distal guts of lean and obese adolescents exhibit partial functional redundancy besides clear differences in community structure.</title>
        <authorList>
            <person name="Ferrer M."/>
            <person name="Ruiz A."/>
            <person name="Lanza F."/>
            <person name="Haange S.B."/>
            <person name="Oberbach A."/>
            <person name="Till H."/>
            <person name="Bargiela R."/>
            <person name="Campoy C."/>
            <person name="Segura M.T."/>
            <person name="Richter M."/>
            <person name="von Bergen M."/>
            <person name="Seifert J."/>
            <person name="Suarez A."/>
        </authorList>
    </citation>
    <scope>NUCLEOTIDE SEQUENCE</scope>
</reference>
<protein>
    <submittedName>
        <fullName evidence="5">Transcriptional regulator, MarR family</fullName>
    </submittedName>
</protein>
<dbReference type="EMBL" id="AJWY01007608">
    <property type="protein sequence ID" value="EKC63523.1"/>
    <property type="molecule type" value="Genomic_DNA"/>
</dbReference>
<evidence type="ECO:0000259" key="4">
    <source>
        <dbReference type="PROSITE" id="PS50995"/>
    </source>
</evidence>
<dbReference type="PRINTS" id="PR00598">
    <property type="entry name" value="HTHMARR"/>
</dbReference>
<keyword evidence="2" id="KW-0238">DNA-binding</keyword>
<dbReference type="SUPFAM" id="SSF46785">
    <property type="entry name" value="Winged helix' DNA-binding domain"/>
    <property type="match status" value="1"/>
</dbReference>
<dbReference type="AlphaFoldDB" id="K1T0Y7"/>
<accession>K1T0Y7</accession>
<organism evidence="5">
    <name type="scientific">human gut metagenome</name>
    <dbReference type="NCBI Taxonomy" id="408170"/>
    <lineage>
        <taxon>unclassified sequences</taxon>
        <taxon>metagenomes</taxon>
        <taxon>organismal metagenomes</taxon>
    </lineage>
</organism>